<gene>
    <name evidence="2" type="ORF">Goari_013366</name>
</gene>
<evidence type="ECO:0000313" key="3">
    <source>
        <dbReference type="Proteomes" id="UP000593577"/>
    </source>
</evidence>
<feature type="region of interest" description="Disordered" evidence="1">
    <location>
        <begin position="1"/>
        <end position="60"/>
    </location>
</feature>
<dbReference type="AlphaFoldDB" id="A0A7J8XEM6"/>
<sequence>MTSATPLFRSISNHKVPTPSSTTSPTKLSGESPQLSSTSASASSSTLLSLTEPISTVSSA</sequence>
<name>A0A7J8XEM6_GOSAI</name>
<evidence type="ECO:0000256" key="1">
    <source>
        <dbReference type="SAM" id="MobiDB-lite"/>
    </source>
</evidence>
<accession>A0A7J8XEM6</accession>
<reference evidence="2 3" key="1">
    <citation type="journal article" date="2019" name="Genome Biol. Evol.">
        <title>Insights into the evolution of the New World diploid cottons (Gossypium, subgenus Houzingenia) based on genome sequencing.</title>
        <authorList>
            <person name="Grover C.E."/>
            <person name="Arick M.A. 2nd"/>
            <person name="Thrash A."/>
            <person name="Conover J.L."/>
            <person name="Sanders W.S."/>
            <person name="Peterson D.G."/>
            <person name="Frelichowski J.E."/>
            <person name="Scheffler J.A."/>
            <person name="Scheffler B.E."/>
            <person name="Wendel J.F."/>
        </authorList>
    </citation>
    <scope>NUCLEOTIDE SEQUENCE [LARGE SCALE GENOMIC DNA]</scope>
    <source>
        <strain evidence="2">185</strain>
        <tissue evidence="2">Leaf</tissue>
    </source>
</reference>
<protein>
    <submittedName>
        <fullName evidence="2">Uncharacterized protein</fullName>
    </submittedName>
</protein>
<dbReference type="EMBL" id="JABFAA010000007">
    <property type="protein sequence ID" value="MBA0685715.1"/>
    <property type="molecule type" value="Genomic_DNA"/>
</dbReference>
<feature type="compositionally biased region" description="Low complexity" evidence="1">
    <location>
        <begin position="35"/>
        <end position="51"/>
    </location>
</feature>
<proteinExistence type="predicted"/>
<comment type="caution">
    <text evidence="2">The sequence shown here is derived from an EMBL/GenBank/DDBJ whole genome shotgun (WGS) entry which is preliminary data.</text>
</comment>
<dbReference type="Proteomes" id="UP000593577">
    <property type="component" value="Unassembled WGS sequence"/>
</dbReference>
<keyword evidence="3" id="KW-1185">Reference proteome</keyword>
<evidence type="ECO:0000313" key="2">
    <source>
        <dbReference type="EMBL" id="MBA0685715.1"/>
    </source>
</evidence>
<organism evidence="2 3">
    <name type="scientific">Gossypium aridum</name>
    <name type="common">American cotton</name>
    <name type="synonym">Erioxylum aridum</name>
    <dbReference type="NCBI Taxonomy" id="34290"/>
    <lineage>
        <taxon>Eukaryota</taxon>
        <taxon>Viridiplantae</taxon>
        <taxon>Streptophyta</taxon>
        <taxon>Embryophyta</taxon>
        <taxon>Tracheophyta</taxon>
        <taxon>Spermatophyta</taxon>
        <taxon>Magnoliopsida</taxon>
        <taxon>eudicotyledons</taxon>
        <taxon>Gunneridae</taxon>
        <taxon>Pentapetalae</taxon>
        <taxon>rosids</taxon>
        <taxon>malvids</taxon>
        <taxon>Malvales</taxon>
        <taxon>Malvaceae</taxon>
        <taxon>Malvoideae</taxon>
        <taxon>Gossypium</taxon>
    </lineage>
</organism>
<feature type="compositionally biased region" description="Low complexity" evidence="1">
    <location>
        <begin position="17"/>
        <end position="26"/>
    </location>
</feature>
<feature type="compositionally biased region" description="Polar residues" evidence="1">
    <location>
        <begin position="1"/>
        <end position="15"/>
    </location>
</feature>